<evidence type="ECO:0000256" key="7">
    <source>
        <dbReference type="ARBA" id="ARBA00022859"/>
    </source>
</evidence>
<feature type="transmembrane region" description="Helical" evidence="9">
    <location>
        <begin position="517"/>
        <end position="536"/>
    </location>
</feature>
<dbReference type="AlphaFoldDB" id="A0A232F8R1"/>
<feature type="domain" description="RING-CH-type" evidence="10">
    <location>
        <begin position="395"/>
        <end position="456"/>
    </location>
</feature>
<sequence>MAGFLTGPAAHLVGAGMQAIGVGIPVGQTSAKLIDGMRDVGIPVPPKSWFKRKGSKDDPEIVGNNIKASKSPKKNVYDKLEEHIHGVIQVVRPVIELKQMVREGCCKSADRAKRADRSPSPSRDQRLKYYTPQKCSSGYRENDFVSRGDSAYPSQKRKVASKKSISRRKDSIDDDTDDELDGAATAAPRKSCIYCSRSKRLLELPCGAVICSKCDETENHERESKMPRRIRNLRSSKDERVTELITPDQLEPVDIIDLTQDSPMNTALRLSRARAGHNPEEVAIEQDQSEGDSVILTDESDSTPMAKKPKLNGCEGIEKRIMTVENASAERVMPVHQINVNPPDWQPSQSLGSANSPNSPTAGEQQLPEWTPREPAYAPVVTVIPDHCHSSVSTLSSSNHDICRICHCEGEVGAPLLAPCYCSGSLRYVHQACLQQWIKASDTRACELCKFTFIMHAKTKPFSEWEKLEMSAPEVRKLWCAVAFHAVAALCVAWSLYVLVERTVEEARRGFVDWGFWMKLIIVVIGSTGGLVFMYIQCKTYIMLCRRWRAFNRVIFIQNAPEKVVLPPSPTDSLREVTVPLKDPTASMPELNRSLLPRSVEPPCASQTVKPDSASISQRHDAQLKLYVFDKLSSSEDNL</sequence>
<feature type="transmembrane region" description="Helical" evidence="9">
    <location>
        <begin position="478"/>
        <end position="497"/>
    </location>
</feature>
<keyword evidence="6" id="KW-0862">Zinc</keyword>
<dbReference type="Proteomes" id="UP000215335">
    <property type="component" value="Unassembled WGS sequence"/>
</dbReference>
<name>A0A232F8R1_9HYME</name>
<evidence type="ECO:0000256" key="1">
    <source>
        <dbReference type="ARBA" id="ARBA00004127"/>
    </source>
</evidence>
<keyword evidence="9" id="KW-0812">Transmembrane</keyword>
<feature type="compositionally biased region" description="Basic and acidic residues" evidence="8">
    <location>
        <begin position="108"/>
        <end position="127"/>
    </location>
</feature>
<dbReference type="SMART" id="SM00744">
    <property type="entry name" value="RINGv"/>
    <property type="match status" value="1"/>
</dbReference>
<keyword evidence="4" id="KW-0479">Metal-binding</keyword>
<reference evidence="11 12" key="1">
    <citation type="journal article" date="2017" name="Curr. Biol.">
        <title>The Evolution of Venom by Co-option of Single-Copy Genes.</title>
        <authorList>
            <person name="Martinson E.O."/>
            <person name="Mrinalini"/>
            <person name="Kelkar Y.D."/>
            <person name="Chang C.H."/>
            <person name="Werren J.H."/>
        </authorList>
    </citation>
    <scope>NUCLEOTIDE SEQUENCE [LARGE SCALE GENOMIC DNA]</scope>
    <source>
        <strain evidence="11 12">Alberta</strain>
        <tissue evidence="11">Whole body</tissue>
    </source>
</reference>
<evidence type="ECO:0000256" key="3">
    <source>
        <dbReference type="ARBA" id="ARBA00004656"/>
    </source>
</evidence>
<dbReference type="Gene3D" id="3.30.40.10">
    <property type="entry name" value="Zinc/RING finger domain, C3HC4 (zinc finger)"/>
    <property type="match status" value="1"/>
</dbReference>
<keyword evidence="12" id="KW-1185">Reference proteome</keyword>
<dbReference type="GO" id="GO:0002376">
    <property type="term" value="P:immune system process"/>
    <property type="evidence" value="ECO:0007669"/>
    <property type="project" value="UniProtKB-KW"/>
</dbReference>
<feature type="region of interest" description="Disordered" evidence="8">
    <location>
        <begin position="108"/>
        <end position="182"/>
    </location>
</feature>
<proteinExistence type="predicted"/>
<comment type="caution">
    <text evidence="11">The sequence shown here is derived from an EMBL/GenBank/DDBJ whole genome shotgun (WGS) entry which is preliminary data.</text>
</comment>
<evidence type="ECO:0000313" key="11">
    <source>
        <dbReference type="EMBL" id="OXU26707.1"/>
    </source>
</evidence>
<evidence type="ECO:0000256" key="6">
    <source>
        <dbReference type="ARBA" id="ARBA00022833"/>
    </source>
</evidence>
<dbReference type="PROSITE" id="PS51292">
    <property type="entry name" value="ZF_RING_CH"/>
    <property type="match status" value="1"/>
</dbReference>
<evidence type="ECO:0000256" key="5">
    <source>
        <dbReference type="ARBA" id="ARBA00022771"/>
    </source>
</evidence>
<dbReference type="GO" id="GO:0005765">
    <property type="term" value="C:lysosomal membrane"/>
    <property type="evidence" value="ECO:0007669"/>
    <property type="project" value="UniProtKB-SubCell"/>
</dbReference>
<dbReference type="InterPro" id="IPR011016">
    <property type="entry name" value="Znf_RING-CH"/>
</dbReference>
<dbReference type="SUPFAM" id="SSF57850">
    <property type="entry name" value="RING/U-box"/>
    <property type="match status" value="1"/>
</dbReference>
<feature type="region of interest" description="Disordered" evidence="8">
    <location>
        <begin position="338"/>
        <end position="367"/>
    </location>
</feature>
<keyword evidence="9" id="KW-1133">Transmembrane helix</keyword>
<dbReference type="EMBL" id="NNAY01000747">
    <property type="protein sequence ID" value="OXU26707.1"/>
    <property type="molecule type" value="Genomic_DNA"/>
</dbReference>
<feature type="region of interest" description="Disordered" evidence="8">
    <location>
        <begin position="282"/>
        <end position="311"/>
    </location>
</feature>
<evidence type="ECO:0000313" key="12">
    <source>
        <dbReference type="Proteomes" id="UP000215335"/>
    </source>
</evidence>
<evidence type="ECO:0000259" key="10">
    <source>
        <dbReference type="PROSITE" id="PS51292"/>
    </source>
</evidence>
<evidence type="ECO:0000256" key="4">
    <source>
        <dbReference type="ARBA" id="ARBA00022723"/>
    </source>
</evidence>
<dbReference type="STRING" id="543379.A0A232F8R1"/>
<organism evidence="11 12">
    <name type="scientific">Trichomalopsis sarcophagae</name>
    <dbReference type="NCBI Taxonomy" id="543379"/>
    <lineage>
        <taxon>Eukaryota</taxon>
        <taxon>Metazoa</taxon>
        <taxon>Ecdysozoa</taxon>
        <taxon>Arthropoda</taxon>
        <taxon>Hexapoda</taxon>
        <taxon>Insecta</taxon>
        <taxon>Pterygota</taxon>
        <taxon>Neoptera</taxon>
        <taxon>Endopterygota</taxon>
        <taxon>Hymenoptera</taxon>
        <taxon>Apocrita</taxon>
        <taxon>Proctotrupomorpha</taxon>
        <taxon>Chalcidoidea</taxon>
        <taxon>Pteromalidae</taxon>
        <taxon>Pteromalinae</taxon>
        <taxon>Trichomalopsis</taxon>
    </lineage>
</organism>
<evidence type="ECO:0000256" key="2">
    <source>
        <dbReference type="ARBA" id="ARBA00004177"/>
    </source>
</evidence>
<dbReference type="OrthoDB" id="264354at2759"/>
<feature type="compositionally biased region" description="Polar residues" evidence="8">
    <location>
        <begin position="346"/>
        <end position="364"/>
    </location>
</feature>
<dbReference type="InterPro" id="IPR013083">
    <property type="entry name" value="Znf_RING/FYVE/PHD"/>
</dbReference>
<dbReference type="GO" id="GO:0005768">
    <property type="term" value="C:endosome"/>
    <property type="evidence" value="ECO:0007669"/>
    <property type="project" value="UniProtKB-SubCell"/>
</dbReference>
<gene>
    <name evidence="11" type="ORF">TSAR_000118</name>
</gene>
<evidence type="ECO:0000256" key="8">
    <source>
        <dbReference type="SAM" id="MobiDB-lite"/>
    </source>
</evidence>
<evidence type="ECO:0000256" key="9">
    <source>
        <dbReference type="SAM" id="Phobius"/>
    </source>
</evidence>
<feature type="region of interest" description="Disordered" evidence="8">
    <location>
        <begin position="45"/>
        <end position="67"/>
    </location>
</feature>
<accession>A0A232F8R1</accession>
<feature type="compositionally biased region" description="Basic residues" evidence="8">
    <location>
        <begin position="155"/>
        <end position="166"/>
    </location>
</feature>
<dbReference type="PANTHER" id="PTHR45981">
    <property type="entry name" value="LD02310P"/>
    <property type="match status" value="1"/>
</dbReference>
<dbReference type="Pfam" id="PF12906">
    <property type="entry name" value="RINGv"/>
    <property type="match status" value="1"/>
</dbReference>
<keyword evidence="7" id="KW-0391">Immunity</keyword>
<feature type="compositionally biased region" description="Acidic residues" evidence="8">
    <location>
        <begin position="172"/>
        <end position="181"/>
    </location>
</feature>
<dbReference type="GO" id="GO:0008270">
    <property type="term" value="F:zinc ion binding"/>
    <property type="evidence" value="ECO:0007669"/>
    <property type="project" value="UniProtKB-KW"/>
</dbReference>
<protein>
    <recommendedName>
        <fullName evidence="10">RING-CH-type domain-containing protein</fullName>
    </recommendedName>
</protein>
<keyword evidence="9" id="KW-0472">Membrane</keyword>
<keyword evidence="5" id="KW-0863">Zinc-finger</keyword>
<comment type="subcellular location">
    <subcellularLocation>
        <location evidence="1">Endomembrane system</location>
        <topology evidence="1">Multi-pass membrane protein</topology>
    </subcellularLocation>
    <subcellularLocation>
        <location evidence="2">Endosome</location>
    </subcellularLocation>
    <subcellularLocation>
        <location evidence="3">Lysosome membrane</location>
    </subcellularLocation>
</comment>